<name>A0ABU6QP24_9FABA</name>
<organism evidence="1 2">
    <name type="scientific">Stylosanthes scabra</name>
    <dbReference type="NCBI Taxonomy" id="79078"/>
    <lineage>
        <taxon>Eukaryota</taxon>
        <taxon>Viridiplantae</taxon>
        <taxon>Streptophyta</taxon>
        <taxon>Embryophyta</taxon>
        <taxon>Tracheophyta</taxon>
        <taxon>Spermatophyta</taxon>
        <taxon>Magnoliopsida</taxon>
        <taxon>eudicotyledons</taxon>
        <taxon>Gunneridae</taxon>
        <taxon>Pentapetalae</taxon>
        <taxon>rosids</taxon>
        <taxon>fabids</taxon>
        <taxon>Fabales</taxon>
        <taxon>Fabaceae</taxon>
        <taxon>Papilionoideae</taxon>
        <taxon>50 kb inversion clade</taxon>
        <taxon>dalbergioids sensu lato</taxon>
        <taxon>Dalbergieae</taxon>
        <taxon>Pterocarpus clade</taxon>
        <taxon>Stylosanthes</taxon>
    </lineage>
</organism>
<evidence type="ECO:0000313" key="1">
    <source>
        <dbReference type="EMBL" id="MED6113613.1"/>
    </source>
</evidence>
<comment type="caution">
    <text evidence="1">The sequence shown here is derived from an EMBL/GenBank/DDBJ whole genome shotgun (WGS) entry which is preliminary data.</text>
</comment>
<sequence length="215" mass="24488">MEDLYQQLLGVVPGENDRQAEGKWVVNMTWFRDKVCQGVGDDATEERLMQYTRDVMGLGCAGLLVPPDVSGNTVWAAEPGRMCSPSVIMGLPSYSACRPNGFEQRLFSLAERWIGYEPLQFGARQHIPSKPLNIDEMHVHDDCWGRGEWYPDFLQGWYEMWRGRVAHRLPLHHHPDLRPSQSYLEWYFQWAHLVLVGGGRAGSACAAHSPRSAYL</sequence>
<gene>
    <name evidence="1" type="ORF">PIB30_072507</name>
</gene>
<reference evidence="1 2" key="1">
    <citation type="journal article" date="2023" name="Plants (Basel)">
        <title>Bridging the Gap: Combining Genomics and Transcriptomics Approaches to Understand Stylosanthes scabra, an Orphan Legume from the Brazilian Caatinga.</title>
        <authorList>
            <person name="Ferreira-Neto J.R.C."/>
            <person name="da Silva M.D."/>
            <person name="Binneck E."/>
            <person name="de Melo N.F."/>
            <person name="da Silva R.H."/>
            <person name="de Melo A.L.T.M."/>
            <person name="Pandolfi V."/>
            <person name="Bustamante F.O."/>
            <person name="Brasileiro-Vidal A.C."/>
            <person name="Benko-Iseppon A.M."/>
        </authorList>
    </citation>
    <scope>NUCLEOTIDE SEQUENCE [LARGE SCALE GENOMIC DNA]</scope>
    <source>
        <tissue evidence="1">Leaves</tissue>
    </source>
</reference>
<proteinExistence type="predicted"/>
<accession>A0ABU6QP24</accession>
<dbReference type="EMBL" id="JASCZI010000860">
    <property type="protein sequence ID" value="MED6113613.1"/>
    <property type="molecule type" value="Genomic_DNA"/>
</dbReference>
<dbReference type="Proteomes" id="UP001341840">
    <property type="component" value="Unassembled WGS sequence"/>
</dbReference>
<protein>
    <submittedName>
        <fullName evidence="1">Uncharacterized protein</fullName>
    </submittedName>
</protein>
<keyword evidence="2" id="KW-1185">Reference proteome</keyword>
<evidence type="ECO:0000313" key="2">
    <source>
        <dbReference type="Proteomes" id="UP001341840"/>
    </source>
</evidence>